<name>A0A5Q0N327_9AGAR</name>
<evidence type="ECO:0000256" key="3">
    <source>
        <dbReference type="ARBA" id="ARBA00022980"/>
    </source>
</evidence>
<evidence type="ECO:0000256" key="2">
    <source>
        <dbReference type="ARBA" id="ARBA00010761"/>
    </source>
</evidence>
<evidence type="ECO:0000256" key="5">
    <source>
        <dbReference type="ARBA" id="ARBA00023274"/>
    </source>
</evidence>
<dbReference type="AlphaFoldDB" id="A0A5Q0N327"/>
<dbReference type="GeneID" id="42438055"/>
<keyword evidence="5" id="KW-0687">Ribonucleoprotein</keyword>
<dbReference type="RefSeq" id="YP_009710802.1">
    <property type="nucleotide sequence ID" value="NC_045202.1"/>
</dbReference>
<evidence type="ECO:0000313" key="7">
    <source>
        <dbReference type="EMBL" id="QFZ98751.1"/>
    </source>
</evidence>
<keyword evidence="3 7" id="KW-0689">Ribosomal protein</keyword>
<dbReference type="Pfam" id="PF05316">
    <property type="entry name" value="VAR1"/>
    <property type="match status" value="1"/>
</dbReference>
<reference evidence="7" key="1">
    <citation type="submission" date="2019-05" db="EMBL/GenBank/DDBJ databases">
        <title>The first complete mitochondrial genome of the genus Macrolepiota (Macrolepiota dolichaula) by next-generation sequencing and its phylogenetic implications.</title>
        <authorList>
            <person name="Li Q."/>
            <person name="Chen C."/>
            <person name="Huang W."/>
            <person name="Jin X."/>
        </authorList>
    </citation>
    <scope>NUCLEOTIDE SEQUENCE</scope>
    <source>
        <strain evidence="7">SLZ21</strain>
    </source>
</reference>
<organism evidence="7">
    <name type="scientific">Macrolepiota fuliginosa</name>
    <dbReference type="NCBI Taxonomy" id="201230"/>
    <lineage>
        <taxon>Eukaryota</taxon>
        <taxon>Fungi</taxon>
        <taxon>Dikarya</taxon>
        <taxon>Basidiomycota</taxon>
        <taxon>Agaricomycotina</taxon>
        <taxon>Agaricomycetes</taxon>
        <taxon>Agaricomycetidae</taxon>
        <taxon>Agaricales</taxon>
        <taxon>Agaricineae</taxon>
        <taxon>Agaricaceae</taxon>
        <taxon>Macrolepiota</taxon>
    </lineage>
</organism>
<gene>
    <name evidence="7" type="primary">rps3</name>
</gene>
<dbReference type="GO" id="GO:0003735">
    <property type="term" value="F:structural constituent of ribosome"/>
    <property type="evidence" value="ECO:0007669"/>
    <property type="project" value="InterPro"/>
</dbReference>
<comment type="subcellular location">
    <subcellularLocation>
        <location evidence="1">Mitochondrion</location>
    </subcellularLocation>
</comment>
<dbReference type="EMBL" id="MK993562">
    <property type="protein sequence ID" value="QFZ98751.1"/>
    <property type="molecule type" value="Genomic_DNA"/>
</dbReference>
<dbReference type="GO" id="GO:1990904">
    <property type="term" value="C:ribonucleoprotein complex"/>
    <property type="evidence" value="ECO:0007669"/>
    <property type="project" value="UniProtKB-KW"/>
</dbReference>
<sequence>MTNINKKKFSSMLNPAAVLTAAISDKGLVPASQVVGFANQRLPLFKNPNSSLSPSAAAAAAAAEPCPLSVGLPHTTPLGLRGRARQLVFLQKKGSQIPNPNIISYNFQPVAGSNPKINTVYNINKLMTNNVYKLLFNFFKSMYCLISKPVFITTPDKIKIQLFYFVCLPKILINQTVASANANANKINKPTLTSQAYPAAAAASRVKNLAQSNLTKVYPHKFKLICTILSKFFNKTVELELIRLHQPYYDSNILVNFLALIINKKNIGACIQRLYNRNIIKSKKASSLSDLSPKASLDNIYNPSPALGSSLAYPYPSSTGSSFAAAAAAAAAAGEGASNSTTAYLSGLNIKISGRLMREPIIPRITSKKFEKGFTAKGKINYSDLARFTHKNRKGAFTITVKSGQNF</sequence>
<dbReference type="GO" id="GO:0005840">
    <property type="term" value="C:ribosome"/>
    <property type="evidence" value="ECO:0007669"/>
    <property type="project" value="UniProtKB-KW"/>
</dbReference>
<dbReference type="InterPro" id="IPR007980">
    <property type="entry name" value="Ribosomal_uS3m_fun"/>
</dbReference>
<keyword evidence="4 7" id="KW-0496">Mitochondrion</keyword>
<dbReference type="GO" id="GO:0006412">
    <property type="term" value="P:translation"/>
    <property type="evidence" value="ECO:0007669"/>
    <property type="project" value="InterPro"/>
</dbReference>
<proteinExistence type="inferred from homology"/>
<dbReference type="GO" id="GO:0005739">
    <property type="term" value="C:mitochondrion"/>
    <property type="evidence" value="ECO:0007669"/>
    <property type="project" value="UniProtKB-SubCell"/>
</dbReference>
<evidence type="ECO:0000256" key="1">
    <source>
        <dbReference type="ARBA" id="ARBA00004173"/>
    </source>
</evidence>
<protein>
    <recommendedName>
        <fullName evidence="6">Small ribosomal subunit protein uS3m</fullName>
    </recommendedName>
</protein>
<geneLocation type="mitochondrion" evidence="7"/>
<comment type="similarity">
    <text evidence="2">Belongs to the universal ribosomal protein uS3 family.</text>
</comment>
<evidence type="ECO:0000256" key="6">
    <source>
        <dbReference type="ARBA" id="ARBA00035157"/>
    </source>
</evidence>
<evidence type="ECO:0000256" key="4">
    <source>
        <dbReference type="ARBA" id="ARBA00023128"/>
    </source>
</evidence>
<accession>A0A5Q0N327</accession>